<dbReference type="eggNOG" id="KOG0395">
    <property type="taxonomic scope" value="Eukaryota"/>
</dbReference>
<keyword evidence="1" id="KW-0488">Methylation</keyword>
<dbReference type="PhylomeDB" id="B4K3Q1"/>
<dbReference type="PROSITE" id="PS51419">
    <property type="entry name" value="RAB"/>
    <property type="match status" value="1"/>
</dbReference>
<dbReference type="PANTHER" id="PTHR24070">
    <property type="entry name" value="RAS, DI-RAS, AND RHEB FAMILY MEMBERS OF SMALL GTPASE SUPERFAMILY"/>
    <property type="match status" value="1"/>
</dbReference>
<evidence type="ECO:0000256" key="2">
    <source>
        <dbReference type="ARBA" id="ARBA00022741"/>
    </source>
</evidence>
<dbReference type="AlphaFoldDB" id="B4K3Q1"/>
<evidence type="ECO:0000256" key="1">
    <source>
        <dbReference type="ARBA" id="ARBA00022481"/>
    </source>
</evidence>
<keyword evidence="2" id="KW-0547">Nucleotide-binding</keyword>
<dbReference type="GO" id="GO:0012505">
    <property type="term" value="C:endomembrane system"/>
    <property type="evidence" value="ECO:0007669"/>
    <property type="project" value="UniProtKB-SubCell"/>
</dbReference>
<dbReference type="SMART" id="SM00173">
    <property type="entry name" value="RAS"/>
    <property type="match status" value="1"/>
</dbReference>
<dbReference type="OMA" id="RCVIFII"/>
<keyword evidence="4" id="KW-0449">Lipoprotein</keyword>
<dbReference type="SMR" id="B4K3Q1"/>
<dbReference type="GO" id="GO:0005525">
    <property type="term" value="F:GTP binding"/>
    <property type="evidence" value="ECO:0007669"/>
    <property type="project" value="UniProtKB-KW"/>
</dbReference>
<keyword evidence="3" id="KW-0342">GTP-binding</keyword>
<comment type="subcellular location">
    <subcellularLocation>
        <location evidence="5">Endomembrane system</location>
        <topology evidence="5">Lipid-anchor</topology>
        <orientation evidence="5">Cytoplasmic side</orientation>
    </subcellularLocation>
</comment>
<accession>B4K3Q1</accession>
<dbReference type="Proteomes" id="UP000001070">
    <property type="component" value="Unassembled WGS sequence"/>
</dbReference>
<dbReference type="Pfam" id="PF00071">
    <property type="entry name" value="Ras"/>
    <property type="match status" value="1"/>
</dbReference>
<evidence type="ECO:0000256" key="5">
    <source>
        <dbReference type="ARBA" id="ARBA00046278"/>
    </source>
</evidence>
<evidence type="ECO:0000256" key="3">
    <source>
        <dbReference type="ARBA" id="ARBA00023134"/>
    </source>
</evidence>
<dbReference type="Gene3D" id="3.40.50.300">
    <property type="entry name" value="P-loop containing nucleotide triphosphate hydrolases"/>
    <property type="match status" value="1"/>
</dbReference>
<reference evidence="6 7" key="1">
    <citation type="journal article" date="2007" name="Nature">
        <title>Evolution of genes and genomes on the Drosophila phylogeny.</title>
        <authorList>
            <consortium name="Drosophila 12 Genomes Consortium"/>
            <person name="Clark A.G."/>
            <person name="Eisen M.B."/>
            <person name="Smith D.R."/>
            <person name="Bergman C.M."/>
            <person name="Oliver B."/>
            <person name="Markow T.A."/>
            <person name="Kaufman T.C."/>
            <person name="Kellis M."/>
            <person name="Gelbart W."/>
            <person name="Iyer V.N."/>
            <person name="Pollard D.A."/>
            <person name="Sackton T.B."/>
            <person name="Larracuente A.M."/>
            <person name="Singh N.D."/>
            <person name="Abad J.P."/>
            <person name="Abt D.N."/>
            <person name="Adryan B."/>
            <person name="Aguade M."/>
            <person name="Akashi H."/>
            <person name="Anderson W.W."/>
            <person name="Aquadro C.F."/>
            <person name="Ardell D.H."/>
            <person name="Arguello R."/>
            <person name="Artieri C.G."/>
            <person name="Barbash D.A."/>
            <person name="Barker D."/>
            <person name="Barsanti P."/>
            <person name="Batterham P."/>
            <person name="Batzoglou S."/>
            <person name="Begun D."/>
            <person name="Bhutkar A."/>
            <person name="Blanco E."/>
            <person name="Bosak S.A."/>
            <person name="Bradley R.K."/>
            <person name="Brand A.D."/>
            <person name="Brent M.R."/>
            <person name="Brooks A.N."/>
            <person name="Brown R.H."/>
            <person name="Butlin R.K."/>
            <person name="Caggese C."/>
            <person name="Calvi B.R."/>
            <person name="Bernardo de Carvalho A."/>
            <person name="Caspi A."/>
            <person name="Castrezana S."/>
            <person name="Celniker S.E."/>
            <person name="Chang J.L."/>
            <person name="Chapple C."/>
            <person name="Chatterji S."/>
            <person name="Chinwalla A."/>
            <person name="Civetta A."/>
            <person name="Clifton S.W."/>
            <person name="Comeron J.M."/>
            <person name="Costello J.C."/>
            <person name="Coyne J.A."/>
            <person name="Daub J."/>
            <person name="David R.G."/>
            <person name="Delcher A.L."/>
            <person name="Delehaunty K."/>
            <person name="Do C.B."/>
            <person name="Ebling H."/>
            <person name="Edwards K."/>
            <person name="Eickbush T."/>
            <person name="Evans J.D."/>
            <person name="Filipski A."/>
            <person name="Findeiss S."/>
            <person name="Freyhult E."/>
            <person name="Fulton L."/>
            <person name="Fulton R."/>
            <person name="Garcia A.C."/>
            <person name="Gardiner A."/>
            <person name="Garfield D.A."/>
            <person name="Garvin B.E."/>
            <person name="Gibson G."/>
            <person name="Gilbert D."/>
            <person name="Gnerre S."/>
            <person name="Godfrey J."/>
            <person name="Good R."/>
            <person name="Gotea V."/>
            <person name="Gravely B."/>
            <person name="Greenberg A.J."/>
            <person name="Griffiths-Jones S."/>
            <person name="Gross S."/>
            <person name="Guigo R."/>
            <person name="Gustafson E.A."/>
            <person name="Haerty W."/>
            <person name="Hahn M.W."/>
            <person name="Halligan D.L."/>
            <person name="Halpern A.L."/>
            <person name="Halter G.M."/>
            <person name="Han M.V."/>
            <person name="Heger A."/>
            <person name="Hillier L."/>
            <person name="Hinrichs A.S."/>
            <person name="Holmes I."/>
            <person name="Hoskins R.A."/>
            <person name="Hubisz M.J."/>
            <person name="Hultmark D."/>
            <person name="Huntley M.A."/>
            <person name="Jaffe D.B."/>
            <person name="Jagadeeshan S."/>
            <person name="Jeck W.R."/>
            <person name="Johnson J."/>
            <person name="Jones C.D."/>
            <person name="Jordan W.C."/>
            <person name="Karpen G.H."/>
            <person name="Kataoka E."/>
            <person name="Keightley P.D."/>
            <person name="Kheradpour P."/>
            <person name="Kirkness E.F."/>
            <person name="Koerich L.B."/>
            <person name="Kristiansen K."/>
            <person name="Kudrna D."/>
            <person name="Kulathinal R.J."/>
            <person name="Kumar S."/>
            <person name="Kwok R."/>
            <person name="Lander E."/>
            <person name="Langley C.H."/>
            <person name="Lapoint R."/>
            <person name="Lazzaro B.P."/>
            <person name="Lee S.J."/>
            <person name="Levesque L."/>
            <person name="Li R."/>
            <person name="Lin C.F."/>
            <person name="Lin M.F."/>
            <person name="Lindblad-Toh K."/>
            <person name="Llopart A."/>
            <person name="Long M."/>
            <person name="Low L."/>
            <person name="Lozovsky E."/>
            <person name="Lu J."/>
            <person name="Luo M."/>
            <person name="Machado C.A."/>
            <person name="Makalowski W."/>
            <person name="Marzo M."/>
            <person name="Matsuda M."/>
            <person name="Matzkin L."/>
            <person name="McAllister B."/>
            <person name="McBride C.S."/>
            <person name="McKernan B."/>
            <person name="McKernan K."/>
            <person name="Mendez-Lago M."/>
            <person name="Minx P."/>
            <person name="Mollenhauer M.U."/>
            <person name="Montooth K."/>
            <person name="Mount S.M."/>
            <person name="Mu X."/>
            <person name="Myers E."/>
            <person name="Negre B."/>
            <person name="Newfeld S."/>
            <person name="Nielsen R."/>
            <person name="Noor M.A."/>
            <person name="O'Grady P."/>
            <person name="Pachter L."/>
            <person name="Papaceit M."/>
            <person name="Parisi M.J."/>
            <person name="Parisi M."/>
            <person name="Parts L."/>
            <person name="Pedersen J.S."/>
            <person name="Pesole G."/>
            <person name="Phillippy A.M."/>
            <person name="Ponting C.P."/>
            <person name="Pop M."/>
            <person name="Porcelli D."/>
            <person name="Powell J.R."/>
            <person name="Prohaska S."/>
            <person name="Pruitt K."/>
            <person name="Puig M."/>
            <person name="Quesneville H."/>
            <person name="Ram K.R."/>
            <person name="Rand D."/>
            <person name="Rasmussen M.D."/>
            <person name="Reed L.K."/>
            <person name="Reenan R."/>
            <person name="Reily A."/>
            <person name="Remington K.A."/>
            <person name="Rieger T.T."/>
            <person name="Ritchie M.G."/>
            <person name="Robin C."/>
            <person name="Rogers Y.H."/>
            <person name="Rohde C."/>
            <person name="Rozas J."/>
            <person name="Rubenfield M.J."/>
            <person name="Ruiz A."/>
            <person name="Russo S."/>
            <person name="Salzberg S.L."/>
            <person name="Sanchez-Gracia A."/>
            <person name="Saranga D.J."/>
            <person name="Sato H."/>
            <person name="Schaeffer S.W."/>
            <person name="Schatz M.C."/>
            <person name="Schlenke T."/>
            <person name="Schwartz R."/>
            <person name="Segarra C."/>
            <person name="Singh R.S."/>
            <person name="Sirot L."/>
            <person name="Sirota M."/>
            <person name="Sisneros N.B."/>
            <person name="Smith C.D."/>
            <person name="Smith T.F."/>
            <person name="Spieth J."/>
            <person name="Stage D.E."/>
            <person name="Stark A."/>
            <person name="Stephan W."/>
            <person name="Strausberg R.L."/>
            <person name="Strempel S."/>
            <person name="Sturgill D."/>
            <person name="Sutton G."/>
            <person name="Sutton G.G."/>
            <person name="Tao W."/>
            <person name="Teichmann S."/>
            <person name="Tobari Y.N."/>
            <person name="Tomimura Y."/>
            <person name="Tsolas J.M."/>
            <person name="Valente V.L."/>
            <person name="Venter E."/>
            <person name="Venter J.C."/>
            <person name="Vicario S."/>
            <person name="Vieira F.G."/>
            <person name="Vilella A.J."/>
            <person name="Villasante A."/>
            <person name="Walenz B."/>
            <person name="Wang J."/>
            <person name="Wasserman M."/>
            <person name="Watts T."/>
            <person name="Wilson D."/>
            <person name="Wilson R.K."/>
            <person name="Wing R.A."/>
            <person name="Wolfner M.F."/>
            <person name="Wong A."/>
            <person name="Wong G.K."/>
            <person name="Wu C.I."/>
            <person name="Wu G."/>
            <person name="Yamamoto D."/>
            <person name="Yang H.P."/>
            <person name="Yang S.P."/>
            <person name="Yorke J.A."/>
            <person name="Yoshida K."/>
            <person name="Zdobnov E."/>
            <person name="Zhang P."/>
            <person name="Zhang Y."/>
            <person name="Zimin A.V."/>
            <person name="Baldwin J."/>
            <person name="Abdouelleil A."/>
            <person name="Abdulkadir J."/>
            <person name="Abebe A."/>
            <person name="Abera B."/>
            <person name="Abreu J."/>
            <person name="Acer S.C."/>
            <person name="Aftuck L."/>
            <person name="Alexander A."/>
            <person name="An P."/>
            <person name="Anderson E."/>
            <person name="Anderson S."/>
            <person name="Arachi H."/>
            <person name="Azer M."/>
            <person name="Bachantsang P."/>
            <person name="Barry A."/>
            <person name="Bayul T."/>
            <person name="Berlin A."/>
            <person name="Bessette D."/>
            <person name="Bloom T."/>
            <person name="Blye J."/>
            <person name="Boguslavskiy L."/>
            <person name="Bonnet C."/>
            <person name="Boukhgalter B."/>
            <person name="Bourzgui I."/>
            <person name="Brown A."/>
            <person name="Cahill P."/>
            <person name="Channer S."/>
            <person name="Cheshatsang Y."/>
            <person name="Chuda L."/>
            <person name="Citroen M."/>
            <person name="Collymore A."/>
            <person name="Cooke P."/>
            <person name="Costello M."/>
            <person name="D'Aco K."/>
            <person name="Daza R."/>
            <person name="De Haan G."/>
            <person name="DeGray S."/>
            <person name="DeMaso C."/>
            <person name="Dhargay N."/>
            <person name="Dooley K."/>
            <person name="Dooley E."/>
            <person name="Doricent M."/>
            <person name="Dorje P."/>
            <person name="Dorjee K."/>
            <person name="Dupes A."/>
            <person name="Elong R."/>
            <person name="Falk J."/>
            <person name="Farina A."/>
            <person name="Faro S."/>
            <person name="Ferguson D."/>
            <person name="Fisher S."/>
            <person name="Foley C.D."/>
            <person name="Franke A."/>
            <person name="Friedrich D."/>
            <person name="Gadbois L."/>
            <person name="Gearin G."/>
            <person name="Gearin C.R."/>
            <person name="Giannoukos G."/>
            <person name="Goode T."/>
            <person name="Graham J."/>
            <person name="Grandbois E."/>
            <person name="Grewal S."/>
            <person name="Gyaltsen K."/>
            <person name="Hafez N."/>
            <person name="Hagos B."/>
            <person name="Hall J."/>
            <person name="Henson C."/>
            <person name="Hollinger A."/>
            <person name="Honan T."/>
            <person name="Huard M.D."/>
            <person name="Hughes L."/>
            <person name="Hurhula B."/>
            <person name="Husby M.E."/>
            <person name="Kamat A."/>
            <person name="Kanga B."/>
            <person name="Kashin S."/>
            <person name="Khazanovich D."/>
            <person name="Kisner P."/>
            <person name="Lance K."/>
            <person name="Lara M."/>
            <person name="Lee W."/>
            <person name="Lennon N."/>
            <person name="Letendre F."/>
            <person name="LeVine R."/>
            <person name="Lipovsky A."/>
            <person name="Liu X."/>
            <person name="Liu J."/>
            <person name="Liu S."/>
            <person name="Lokyitsang T."/>
            <person name="Lokyitsang Y."/>
            <person name="Lubonja R."/>
            <person name="Lui A."/>
            <person name="MacDonald P."/>
            <person name="Magnisalis V."/>
            <person name="Maru K."/>
            <person name="Matthews C."/>
            <person name="McCusker W."/>
            <person name="McDonough S."/>
            <person name="Mehta T."/>
            <person name="Meldrim J."/>
            <person name="Meneus L."/>
            <person name="Mihai O."/>
            <person name="Mihalev A."/>
            <person name="Mihova T."/>
            <person name="Mittelman R."/>
            <person name="Mlenga V."/>
            <person name="Montmayeur A."/>
            <person name="Mulrain L."/>
            <person name="Navidi A."/>
            <person name="Naylor J."/>
            <person name="Negash T."/>
            <person name="Nguyen T."/>
            <person name="Nguyen N."/>
            <person name="Nicol R."/>
            <person name="Norbu C."/>
            <person name="Norbu N."/>
            <person name="Novod N."/>
            <person name="O'Neill B."/>
            <person name="Osman S."/>
            <person name="Markiewicz E."/>
            <person name="Oyono O.L."/>
            <person name="Patti C."/>
            <person name="Phunkhang P."/>
            <person name="Pierre F."/>
            <person name="Priest M."/>
            <person name="Raghuraman S."/>
            <person name="Rege F."/>
            <person name="Reyes R."/>
            <person name="Rise C."/>
            <person name="Rogov P."/>
            <person name="Ross K."/>
            <person name="Ryan E."/>
            <person name="Settipalli S."/>
            <person name="Shea T."/>
            <person name="Sherpa N."/>
            <person name="Shi L."/>
            <person name="Shih D."/>
            <person name="Sparrow T."/>
            <person name="Spaulding J."/>
            <person name="Stalker J."/>
            <person name="Stange-Thomann N."/>
            <person name="Stavropoulos S."/>
            <person name="Stone C."/>
            <person name="Strader C."/>
            <person name="Tesfaye S."/>
            <person name="Thomson T."/>
            <person name="Thoulutsang Y."/>
            <person name="Thoulutsang D."/>
            <person name="Topham K."/>
            <person name="Topping I."/>
            <person name="Tsamla T."/>
            <person name="Vassiliev H."/>
            <person name="Vo A."/>
            <person name="Wangchuk T."/>
            <person name="Wangdi T."/>
            <person name="Weiand M."/>
            <person name="Wilkinson J."/>
            <person name="Wilson A."/>
            <person name="Yadav S."/>
            <person name="Young G."/>
            <person name="Yu Q."/>
            <person name="Zembek L."/>
            <person name="Zhong D."/>
            <person name="Zimmer A."/>
            <person name="Zwirko Z."/>
            <person name="Jaffe D.B."/>
            <person name="Alvarez P."/>
            <person name="Brockman W."/>
            <person name="Butler J."/>
            <person name="Chin C."/>
            <person name="Gnerre S."/>
            <person name="Grabherr M."/>
            <person name="Kleber M."/>
            <person name="Mauceli E."/>
            <person name="MacCallum I."/>
        </authorList>
    </citation>
    <scope>NUCLEOTIDE SEQUENCE [LARGE SCALE GENOMIC DNA]</scope>
    <source>
        <strain evidence="7">Tucson 15287-2541.00</strain>
    </source>
</reference>
<dbReference type="EMBL" id="CH924429">
    <property type="protein sequence ID" value="EDW05202.1"/>
    <property type="molecule type" value="Genomic_DNA"/>
</dbReference>
<protein>
    <submittedName>
        <fullName evidence="6">GH10248</fullName>
    </submittedName>
</protein>
<evidence type="ECO:0000313" key="6">
    <source>
        <dbReference type="EMBL" id="EDW05202.1"/>
    </source>
</evidence>
<dbReference type="InterPro" id="IPR027417">
    <property type="entry name" value="P-loop_NTPase"/>
</dbReference>
<proteinExistence type="predicted"/>
<dbReference type="STRING" id="7222.B4K3Q1"/>
<dbReference type="PROSITE" id="PS51421">
    <property type="entry name" value="RAS"/>
    <property type="match status" value="1"/>
</dbReference>
<dbReference type="GO" id="GO:0007165">
    <property type="term" value="P:signal transduction"/>
    <property type="evidence" value="ECO:0007669"/>
    <property type="project" value="InterPro"/>
</dbReference>
<dbReference type="HOGENOM" id="CLU_2485574_0_0_1"/>
<gene>
    <name evidence="6" type="primary">Dgri\GH10248</name>
    <name evidence="6" type="ORF">Dgri_GH10248</name>
</gene>
<dbReference type="SUPFAM" id="SSF52540">
    <property type="entry name" value="P-loop containing nucleoside triphosphate hydrolases"/>
    <property type="match status" value="1"/>
</dbReference>
<name>B4K3Q1_DROGR</name>
<dbReference type="InterPro" id="IPR001806">
    <property type="entry name" value="Small_GTPase"/>
</dbReference>
<dbReference type="InterPro" id="IPR020849">
    <property type="entry name" value="Small_GTPase_Ras-type"/>
</dbReference>
<dbReference type="OrthoDB" id="265044at2759"/>
<evidence type="ECO:0000256" key="4">
    <source>
        <dbReference type="ARBA" id="ARBA00023288"/>
    </source>
</evidence>
<sequence length="97" mass="10511">MRALSISSADAFILVYDVTDAATFEEVRAIRDQIHETKATTAVPIVVVGNKTDLLAEDGELREVSNAVAEFFFLLITPSTATNSPPPTQGRCVIFII</sequence>
<keyword evidence="7" id="KW-1185">Reference proteome</keyword>
<evidence type="ECO:0000313" key="7">
    <source>
        <dbReference type="Proteomes" id="UP000001070"/>
    </source>
</evidence>
<organism evidence="7">
    <name type="scientific">Drosophila grimshawi</name>
    <name type="common">Hawaiian fruit fly</name>
    <name type="synonym">Idiomyia grimshawi</name>
    <dbReference type="NCBI Taxonomy" id="7222"/>
    <lineage>
        <taxon>Eukaryota</taxon>
        <taxon>Metazoa</taxon>
        <taxon>Ecdysozoa</taxon>
        <taxon>Arthropoda</taxon>
        <taxon>Hexapoda</taxon>
        <taxon>Insecta</taxon>
        <taxon>Pterygota</taxon>
        <taxon>Neoptera</taxon>
        <taxon>Endopterygota</taxon>
        <taxon>Diptera</taxon>
        <taxon>Brachycera</taxon>
        <taxon>Muscomorpha</taxon>
        <taxon>Ephydroidea</taxon>
        <taxon>Drosophilidae</taxon>
        <taxon>Drosophila</taxon>
        <taxon>Hawaiian Drosophila</taxon>
    </lineage>
</organism>
<dbReference type="GO" id="GO:0016020">
    <property type="term" value="C:membrane"/>
    <property type="evidence" value="ECO:0007669"/>
    <property type="project" value="InterPro"/>
</dbReference>
<dbReference type="GO" id="GO:0003924">
    <property type="term" value="F:GTPase activity"/>
    <property type="evidence" value="ECO:0007669"/>
    <property type="project" value="InterPro"/>
</dbReference>